<feature type="region of interest" description="Disordered" evidence="1">
    <location>
        <begin position="351"/>
        <end position="381"/>
    </location>
</feature>
<dbReference type="EMBL" id="BONW01000005">
    <property type="protein sequence ID" value="GIG86646.1"/>
    <property type="molecule type" value="Genomic_DNA"/>
</dbReference>
<organism evidence="2 3">
    <name type="scientific">Plantactinospora endophytica</name>
    <dbReference type="NCBI Taxonomy" id="673535"/>
    <lineage>
        <taxon>Bacteria</taxon>
        <taxon>Bacillati</taxon>
        <taxon>Actinomycetota</taxon>
        <taxon>Actinomycetes</taxon>
        <taxon>Micromonosporales</taxon>
        <taxon>Micromonosporaceae</taxon>
        <taxon>Plantactinospora</taxon>
    </lineage>
</organism>
<protein>
    <submittedName>
        <fullName evidence="2">Uncharacterized protein</fullName>
    </submittedName>
</protein>
<evidence type="ECO:0000313" key="3">
    <source>
        <dbReference type="Proteomes" id="UP000646749"/>
    </source>
</evidence>
<sequence>MTGVPVVVCRACDGLTFTVDTCVCTYDGDRLFVEGDRPGDGTAYRDCQLCQGVGRVARPCRPCGQTGRRRAQLVLTMANVDTGAVASANVVPGVVEPAPWPGGGDWHLPLAPLVRELAAAVGAGSWRDVRMPNRSPDGPVVFLPRRWKPGLPEPTRRALEAAAIAAESGWPWYLLLGRTAVDPPRDLAADLGRWCRLADLLYLDLVVEARRRHSHADDLSWSIRYEIPGGAVPAEAHGWADDLPGAIAATTLHDAMYGLIERGRAAPAHYLAGRDRECPQAPSVDLDQLERRIVADCTDVATGAATAGAQAVWRDGRWWHTSLRTAGTTETFVERSTGQIACRQAVVLRRGWQPPAPDHPSGTSTAATATRTVGCGPAPARWPVDLPIRTASSVPAPAAARPRCAA</sequence>
<dbReference type="Proteomes" id="UP000646749">
    <property type="component" value="Unassembled WGS sequence"/>
</dbReference>
<dbReference type="RefSeq" id="WP_203865268.1">
    <property type="nucleotide sequence ID" value="NZ_BONW01000005.1"/>
</dbReference>
<evidence type="ECO:0000256" key="1">
    <source>
        <dbReference type="SAM" id="MobiDB-lite"/>
    </source>
</evidence>
<keyword evidence="3" id="KW-1185">Reference proteome</keyword>
<feature type="compositionally biased region" description="Low complexity" evidence="1">
    <location>
        <begin position="363"/>
        <end position="372"/>
    </location>
</feature>
<comment type="caution">
    <text evidence="2">The sequence shown here is derived from an EMBL/GenBank/DDBJ whole genome shotgun (WGS) entry which is preliminary data.</text>
</comment>
<proteinExistence type="predicted"/>
<name>A0ABQ4DW25_9ACTN</name>
<evidence type="ECO:0000313" key="2">
    <source>
        <dbReference type="EMBL" id="GIG86646.1"/>
    </source>
</evidence>
<accession>A0ABQ4DW25</accession>
<reference evidence="2 3" key="1">
    <citation type="submission" date="2021-01" db="EMBL/GenBank/DDBJ databases">
        <title>Whole genome shotgun sequence of Plantactinospora endophytica NBRC 110450.</title>
        <authorList>
            <person name="Komaki H."/>
            <person name="Tamura T."/>
        </authorList>
    </citation>
    <scope>NUCLEOTIDE SEQUENCE [LARGE SCALE GENOMIC DNA]</scope>
    <source>
        <strain evidence="2 3">NBRC 110450</strain>
    </source>
</reference>
<gene>
    <name evidence="2" type="ORF">Pen02_15820</name>
</gene>